<keyword evidence="2" id="KW-1133">Transmembrane helix</keyword>
<proteinExistence type="predicted"/>
<organism evidence="3 4">
    <name type="scientific">Mycena belliarum</name>
    <dbReference type="NCBI Taxonomy" id="1033014"/>
    <lineage>
        <taxon>Eukaryota</taxon>
        <taxon>Fungi</taxon>
        <taxon>Dikarya</taxon>
        <taxon>Basidiomycota</taxon>
        <taxon>Agaricomycotina</taxon>
        <taxon>Agaricomycetes</taxon>
        <taxon>Agaricomycetidae</taxon>
        <taxon>Agaricales</taxon>
        <taxon>Marasmiineae</taxon>
        <taxon>Mycenaceae</taxon>
        <taxon>Mycena</taxon>
    </lineage>
</organism>
<accession>A0AAD6TTU7</accession>
<sequence>MLLPPRNLGTDPPPTSIQSSTWIPIAVVVGALCLLTLLVCTRRSLRNRIASMGNGVAVASGMPARELTAEQLAGSINRAPAARARRPRRTPSQISTVSLPAYMKEPGEQELVVSRGPDGEDVAMPTASAMDDDDDHSTEDQHGAAPARRSSAHGSAHYGAEPHPPTSSPLLGSDEHDPRGAAPAYFEVVDPEHYPPGIVRSASPEPQRDASPEPPQRRSGFFSLFRPAPPPPPPMPPADSSTSTLSLTHTLTHTRTHSTTAPSLALSRSLSPSHPAPPPSRHRASPSASTLFSLGRRRSATSLARDALTSPSAISLASISAPLPHTLLKTEFSALPRGGPTPEQLSLISGSKEGGLGRFGVPWGEAAVAYASASANASRVALGLEAEAEAPSYASASGSGSGLPMSGETGAADGVEGLPSTMRDAALSVPLPPSPTAASPASPPPALHPPRADSRASGLSVAQSFATAEEGADDDEEEEALRIHVQAPTDAIVTGARS</sequence>
<feature type="compositionally biased region" description="Pro residues" evidence="1">
    <location>
        <begin position="430"/>
        <end position="448"/>
    </location>
</feature>
<feature type="region of interest" description="Disordered" evidence="1">
    <location>
        <begin position="393"/>
        <end position="478"/>
    </location>
</feature>
<keyword evidence="4" id="KW-1185">Reference proteome</keyword>
<feature type="compositionally biased region" description="Pro residues" evidence="1">
    <location>
        <begin position="227"/>
        <end position="237"/>
    </location>
</feature>
<evidence type="ECO:0008006" key="5">
    <source>
        <dbReference type="Google" id="ProtNLM"/>
    </source>
</evidence>
<reference evidence="3" key="1">
    <citation type="submission" date="2023-03" db="EMBL/GenBank/DDBJ databases">
        <title>Massive genome expansion in bonnet fungi (Mycena s.s.) driven by repeated elements and novel gene families across ecological guilds.</title>
        <authorList>
            <consortium name="Lawrence Berkeley National Laboratory"/>
            <person name="Harder C.B."/>
            <person name="Miyauchi S."/>
            <person name="Viragh M."/>
            <person name="Kuo A."/>
            <person name="Thoen E."/>
            <person name="Andreopoulos B."/>
            <person name="Lu D."/>
            <person name="Skrede I."/>
            <person name="Drula E."/>
            <person name="Henrissat B."/>
            <person name="Morin E."/>
            <person name="Kohler A."/>
            <person name="Barry K."/>
            <person name="LaButti K."/>
            <person name="Morin E."/>
            <person name="Salamov A."/>
            <person name="Lipzen A."/>
            <person name="Mereny Z."/>
            <person name="Hegedus B."/>
            <person name="Baldrian P."/>
            <person name="Stursova M."/>
            <person name="Weitz H."/>
            <person name="Taylor A."/>
            <person name="Grigoriev I.V."/>
            <person name="Nagy L.G."/>
            <person name="Martin F."/>
            <person name="Kauserud H."/>
        </authorList>
    </citation>
    <scope>NUCLEOTIDE SEQUENCE</scope>
    <source>
        <strain evidence="3">CBHHK173m</strain>
    </source>
</reference>
<feature type="transmembrane region" description="Helical" evidence="2">
    <location>
        <begin position="20"/>
        <end position="40"/>
    </location>
</feature>
<feature type="region of interest" description="Disordered" evidence="1">
    <location>
        <begin position="78"/>
        <end position="292"/>
    </location>
</feature>
<dbReference type="Proteomes" id="UP001222325">
    <property type="component" value="Unassembled WGS sequence"/>
</dbReference>
<evidence type="ECO:0000256" key="2">
    <source>
        <dbReference type="SAM" id="Phobius"/>
    </source>
</evidence>
<gene>
    <name evidence="3" type="ORF">B0H15DRAFT_956765</name>
</gene>
<feature type="compositionally biased region" description="Low complexity" evidence="1">
    <location>
        <begin position="238"/>
        <end position="273"/>
    </location>
</feature>
<dbReference type="AlphaFoldDB" id="A0AAD6TTU7"/>
<evidence type="ECO:0000313" key="4">
    <source>
        <dbReference type="Proteomes" id="UP001222325"/>
    </source>
</evidence>
<feature type="compositionally biased region" description="Low complexity" evidence="1">
    <location>
        <begin position="393"/>
        <end position="408"/>
    </location>
</feature>
<comment type="caution">
    <text evidence="3">The sequence shown here is derived from an EMBL/GenBank/DDBJ whole genome shotgun (WGS) entry which is preliminary data.</text>
</comment>
<dbReference type="EMBL" id="JARJCN010000103">
    <property type="protein sequence ID" value="KAJ7075107.1"/>
    <property type="molecule type" value="Genomic_DNA"/>
</dbReference>
<keyword evidence="2" id="KW-0812">Transmembrane</keyword>
<evidence type="ECO:0000256" key="1">
    <source>
        <dbReference type="SAM" id="MobiDB-lite"/>
    </source>
</evidence>
<keyword evidence="2" id="KW-0472">Membrane</keyword>
<protein>
    <recommendedName>
        <fullName evidence="5">Proteophosphoglycan ppg4</fullName>
    </recommendedName>
</protein>
<evidence type="ECO:0000313" key="3">
    <source>
        <dbReference type="EMBL" id="KAJ7075107.1"/>
    </source>
</evidence>
<name>A0AAD6TTU7_9AGAR</name>